<sequence>MQLHDIANFIGSVDFEHLTQVVSGVDLDVLKNIVHNAQEGMQVNNPAWSSWS</sequence>
<comment type="caution">
    <text evidence="1">The sequence shown here is derived from an EMBL/GenBank/DDBJ whole genome shotgun (WGS) entry which is preliminary data.</text>
</comment>
<organism evidence="1">
    <name type="scientific">Salmonella enterica</name>
    <name type="common">Salmonella choleraesuis</name>
    <dbReference type="NCBI Taxonomy" id="28901"/>
    <lineage>
        <taxon>Bacteria</taxon>
        <taxon>Pseudomonadati</taxon>
        <taxon>Pseudomonadota</taxon>
        <taxon>Gammaproteobacteria</taxon>
        <taxon>Enterobacterales</taxon>
        <taxon>Enterobacteriaceae</taxon>
        <taxon>Salmonella</taxon>
    </lineage>
</organism>
<dbReference type="EMBL" id="DAAUQX010000059">
    <property type="protein sequence ID" value="HAF2130310.1"/>
    <property type="molecule type" value="Genomic_DNA"/>
</dbReference>
<accession>A0A743SS34</accession>
<dbReference type="AlphaFoldDB" id="A0A743SS34"/>
<reference evidence="1" key="2">
    <citation type="submission" date="2020-02" db="EMBL/GenBank/DDBJ databases">
        <authorList>
            <consortium name="NCBI Pathogen Detection Project"/>
        </authorList>
    </citation>
    <scope>NUCLEOTIDE SEQUENCE</scope>
    <source>
        <strain evidence="1">MA.CK_00/00001968</strain>
    </source>
</reference>
<protein>
    <submittedName>
        <fullName evidence="1">Uncharacterized protein</fullName>
    </submittedName>
</protein>
<name>A0A743SS34_SALER</name>
<gene>
    <name evidence="1" type="ORF">G9F27_004587</name>
</gene>
<reference evidence="1" key="1">
    <citation type="journal article" date="2018" name="Genome Biol.">
        <title>SKESA: strategic k-mer extension for scrupulous assemblies.</title>
        <authorList>
            <person name="Souvorov A."/>
            <person name="Agarwala R."/>
            <person name="Lipman D.J."/>
        </authorList>
    </citation>
    <scope>NUCLEOTIDE SEQUENCE</scope>
    <source>
        <strain evidence="1">MA.CK_00/00001968</strain>
    </source>
</reference>
<evidence type="ECO:0000313" key="1">
    <source>
        <dbReference type="EMBL" id="HAF2130310.1"/>
    </source>
</evidence>
<proteinExistence type="predicted"/>